<accession>A0A1D7QWT0</accession>
<evidence type="ECO:0000313" key="1">
    <source>
        <dbReference type="EMBL" id="AOM83460.1"/>
    </source>
</evidence>
<sequence>MLVTIFLAGSLLVACTQTGATLNQAQRELPFDVLVADPVPDDWVLMESHFEDDLFIMIFESEEEEGQVEIVQDKNIQGLDLQHLREYVLGLDHTIAPDDQDDEIIEFDDFVGEISLVDGEELTVQLTFVKQDDLTTATSFDIPIYQIVGKNVTAETVLQFAASLTSSQATT</sequence>
<organism evidence="1 2">
    <name type="scientific">Salisediminibacterium beveridgei</name>
    <dbReference type="NCBI Taxonomy" id="632773"/>
    <lineage>
        <taxon>Bacteria</taxon>
        <taxon>Bacillati</taxon>
        <taxon>Bacillota</taxon>
        <taxon>Bacilli</taxon>
        <taxon>Bacillales</taxon>
        <taxon>Bacillaceae</taxon>
        <taxon>Salisediminibacterium</taxon>
    </lineage>
</organism>
<gene>
    <name evidence="1" type="ORF">BBEV_2102</name>
</gene>
<dbReference type="STRING" id="632773.BBEV_2102"/>
<dbReference type="KEGG" id="bbev:BBEV_2102"/>
<dbReference type="Proteomes" id="UP000094463">
    <property type="component" value="Chromosome"/>
</dbReference>
<keyword evidence="2" id="KW-1185">Reference proteome</keyword>
<protein>
    <submittedName>
        <fullName evidence="1">Uncharacterized protein</fullName>
    </submittedName>
</protein>
<evidence type="ECO:0000313" key="2">
    <source>
        <dbReference type="Proteomes" id="UP000094463"/>
    </source>
</evidence>
<proteinExistence type="predicted"/>
<name>A0A1D7QWT0_9BACI</name>
<dbReference type="EMBL" id="CP012502">
    <property type="protein sequence ID" value="AOM83460.1"/>
    <property type="molecule type" value="Genomic_DNA"/>
</dbReference>
<dbReference type="AlphaFoldDB" id="A0A1D7QWT0"/>
<reference evidence="1 2" key="1">
    <citation type="submission" date="2015-08" db="EMBL/GenBank/DDBJ databases">
        <title>The complete genome sequence of Bacillus beveridgei MLTeJB.</title>
        <authorList>
            <person name="Hanson T.E."/>
            <person name="Mesa C."/>
            <person name="Basesman S.M."/>
            <person name="Oremland R.S."/>
        </authorList>
    </citation>
    <scope>NUCLEOTIDE SEQUENCE [LARGE SCALE GENOMIC DNA]</scope>
    <source>
        <strain evidence="1 2">MLTeJB</strain>
    </source>
</reference>